<keyword evidence="2" id="KW-1185">Reference proteome</keyword>
<name>A0A822ZA93_NELNU</name>
<accession>A0A822ZA93</accession>
<gene>
    <name evidence="1" type="ORF">HUJ06_000252</name>
</gene>
<proteinExistence type="predicted"/>
<reference evidence="1 2" key="1">
    <citation type="journal article" date="2020" name="Mol. Biol. Evol.">
        <title>Distinct Expression and Methylation Patterns for Genes with Different Fates following a Single Whole-Genome Duplication in Flowering Plants.</title>
        <authorList>
            <person name="Shi T."/>
            <person name="Rahmani R.S."/>
            <person name="Gugger P.F."/>
            <person name="Wang M."/>
            <person name="Li H."/>
            <person name="Zhang Y."/>
            <person name="Li Z."/>
            <person name="Wang Q."/>
            <person name="Van de Peer Y."/>
            <person name="Marchal K."/>
            <person name="Chen J."/>
        </authorList>
    </citation>
    <scope>NUCLEOTIDE SEQUENCE [LARGE SCALE GENOMIC DNA]</scope>
    <source>
        <tissue evidence="1">Leaf</tissue>
    </source>
</reference>
<dbReference type="EMBL" id="DUZY01000006">
    <property type="protein sequence ID" value="DAD42022.1"/>
    <property type="molecule type" value="Genomic_DNA"/>
</dbReference>
<evidence type="ECO:0000313" key="1">
    <source>
        <dbReference type="EMBL" id="DAD42022.1"/>
    </source>
</evidence>
<sequence>MRSPFQVCNRWQSAKPAHLSHFRFWGG</sequence>
<evidence type="ECO:0000313" key="2">
    <source>
        <dbReference type="Proteomes" id="UP000607653"/>
    </source>
</evidence>
<protein>
    <submittedName>
        <fullName evidence="1">Uncharacterized protein</fullName>
    </submittedName>
</protein>
<comment type="caution">
    <text evidence="1">The sequence shown here is derived from an EMBL/GenBank/DDBJ whole genome shotgun (WGS) entry which is preliminary data.</text>
</comment>
<dbReference type="AlphaFoldDB" id="A0A822ZA93"/>
<dbReference type="Proteomes" id="UP000607653">
    <property type="component" value="Unassembled WGS sequence"/>
</dbReference>
<organism evidence="1 2">
    <name type="scientific">Nelumbo nucifera</name>
    <name type="common">Sacred lotus</name>
    <dbReference type="NCBI Taxonomy" id="4432"/>
    <lineage>
        <taxon>Eukaryota</taxon>
        <taxon>Viridiplantae</taxon>
        <taxon>Streptophyta</taxon>
        <taxon>Embryophyta</taxon>
        <taxon>Tracheophyta</taxon>
        <taxon>Spermatophyta</taxon>
        <taxon>Magnoliopsida</taxon>
        <taxon>Proteales</taxon>
        <taxon>Nelumbonaceae</taxon>
        <taxon>Nelumbo</taxon>
    </lineage>
</organism>